<comment type="similarity">
    <text evidence="1">Belongs to the plant acyltransferase family.</text>
</comment>
<evidence type="ECO:0000256" key="1">
    <source>
        <dbReference type="ARBA" id="ARBA00009861"/>
    </source>
</evidence>
<dbReference type="InterPro" id="IPR023213">
    <property type="entry name" value="CAT-like_dom_sf"/>
</dbReference>
<dbReference type="EMBL" id="CM026425">
    <property type="protein sequence ID" value="KAG0575740.1"/>
    <property type="molecule type" value="Genomic_DNA"/>
</dbReference>
<dbReference type="PANTHER" id="PTHR31642">
    <property type="entry name" value="TRICHOTHECENE 3-O-ACETYLTRANSFERASE"/>
    <property type="match status" value="1"/>
</dbReference>
<dbReference type="GO" id="GO:0016747">
    <property type="term" value="F:acyltransferase activity, transferring groups other than amino-acyl groups"/>
    <property type="evidence" value="ECO:0007669"/>
    <property type="project" value="TreeGrafter"/>
</dbReference>
<name>A0A8T0HX91_CERPU</name>
<dbReference type="AlphaFoldDB" id="A0A8T0HX91"/>
<dbReference type="InterPro" id="IPR050317">
    <property type="entry name" value="Plant_Fungal_Acyltransferase"/>
</dbReference>
<reference evidence="2" key="1">
    <citation type="submission" date="2020-06" db="EMBL/GenBank/DDBJ databases">
        <title>WGS assembly of Ceratodon purpureus strain R40.</title>
        <authorList>
            <person name="Carey S.B."/>
            <person name="Jenkins J."/>
            <person name="Shu S."/>
            <person name="Lovell J.T."/>
            <person name="Sreedasyam A."/>
            <person name="Maumus F."/>
            <person name="Tiley G.P."/>
            <person name="Fernandez-Pozo N."/>
            <person name="Barry K."/>
            <person name="Chen C."/>
            <person name="Wang M."/>
            <person name="Lipzen A."/>
            <person name="Daum C."/>
            <person name="Saski C.A."/>
            <person name="Payton A.C."/>
            <person name="Mcbreen J.C."/>
            <person name="Conrad R.E."/>
            <person name="Kollar L.M."/>
            <person name="Olsson S."/>
            <person name="Huttunen S."/>
            <person name="Landis J.B."/>
            <person name="Wickett N.J."/>
            <person name="Johnson M.G."/>
            <person name="Rensing S.A."/>
            <person name="Grimwood J."/>
            <person name="Schmutz J."/>
            <person name="Mcdaniel S.F."/>
        </authorList>
    </citation>
    <scope>NUCLEOTIDE SEQUENCE</scope>
    <source>
        <strain evidence="2">R40</strain>
    </source>
</reference>
<protein>
    <submittedName>
        <fullName evidence="2">Uncharacterized protein</fullName>
    </submittedName>
</protein>
<dbReference type="Pfam" id="PF02458">
    <property type="entry name" value="Transferase"/>
    <property type="match status" value="1"/>
</dbReference>
<organism evidence="2 3">
    <name type="scientific">Ceratodon purpureus</name>
    <name type="common">Fire moss</name>
    <name type="synonym">Dicranum purpureum</name>
    <dbReference type="NCBI Taxonomy" id="3225"/>
    <lineage>
        <taxon>Eukaryota</taxon>
        <taxon>Viridiplantae</taxon>
        <taxon>Streptophyta</taxon>
        <taxon>Embryophyta</taxon>
        <taxon>Bryophyta</taxon>
        <taxon>Bryophytina</taxon>
        <taxon>Bryopsida</taxon>
        <taxon>Dicranidae</taxon>
        <taxon>Pseudoditrichales</taxon>
        <taxon>Ditrichaceae</taxon>
        <taxon>Ceratodon</taxon>
    </lineage>
</organism>
<dbReference type="PANTHER" id="PTHR31642:SF160">
    <property type="entry name" value="HXXXD-TYPE ACYL-TRANSFERASE FAMILY PROTEIN"/>
    <property type="match status" value="1"/>
</dbReference>
<proteinExistence type="inferred from homology"/>
<dbReference type="Proteomes" id="UP000822688">
    <property type="component" value="Chromosome 5"/>
</dbReference>
<evidence type="ECO:0000313" key="3">
    <source>
        <dbReference type="Proteomes" id="UP000822688"/>
    </source>
</evidence>
<evidence type="ECO:0000313" key="2">
    <source>
        <dbReference type="EMBL" id="KAG0575740.1"/>
    </source>
</evidence>
<comment type="caution">
    <text evidence="2">The sequence shown here is derived from an EMBL/GenBank/DDBJ whole genome shotgun (WGS) entry which is preliminary data.</text>
</comment>
<accession>A0A8T0HX91</accession>
<keyword evidence="3" id="KW-1185">Reference proteome</keyword>
<sequence>MADGRLLVENRVESKPFQVLSTSLVKPAVETPREKRWHAFSNLDIIWMPFYTQAMSVYKATEAGRDVGKRLRESLQRALTLFYPLAGRVVTESNEHGAAGMLCNDAGAVFVEASIDADLEEFQYENFQPSFRLTGMAEAGLGDYPRLPDDPAGRPALIVQMTHFRCGGITLAFNWAHPVADGFSGFHFLKSWAELARGEEVSLLPVHDRALVKPRKRLILSNPFTGGHPELQTSDGEQTLPQRNVEEKLQTTPMVQVVEITKQDIEEMKREVESGASGESPRLSRVCCVSAYLWRAIVKARELPGADLSRFWTLVEGRKKMSLPAGYFGNAIGGLYATTTVSNLLNKPLAYSASLVHASIQHCTKEWYLDLVDWIEAKKDWEYPGLVLGADHECGSSWQNRFPYYELDFGFGVPVCSARNANAAWDGFFVFLPSSQSPENYTAMLHATPDVMKKFLPMVHNFSYSS</sequence>
<gene>
    <name evidence="2" type="ORF">KC19_5G027000</name>
</gene>
<dbReference type="Gene3D" id="3.30.559.10">
    <property type="entry name" value="Chloramphenicol acetyltransferase-like domain"/>
    <property type="match status" value="2"/>
</dbReference>